<dbReference type="AlphaFoldDB" id="A0A1B8YGW6"/>
<organism evidence="1 2">
    <name type="scientific">Photorhabdus namnaonensis</name>
    <dbReference type="NCBI Taxonomy" id="1851568"/>
    <lineage>
        <taxon>Bacteria</taxon>
        <taxon>Pseudomonadati</taxon>
        <taxon>Pseudomonadota</taxon>
        <taxon>Gammaproteobacteria</taxon>
        <taxon>Enterobacterales</taxon>
        <taxon>Morganellaceae</taxon>
        <taxon>Photorhabdus</taxon>
    </lineage>
</organism>
<sequence>MDKKSDAILILEEKTSGKTGFKLINKVVKRQIITLIKLV</sequence>
<keyword evidence="2" id="KW-1185">Reference proteome</keyword>
<protein>
    <submittedName>
        <fullName evidence="1">Uncharacterized protein</fullName>
    </submittedName>
</protein>
<evidence type="ECO:0000313" key="2">
    <source>
        <dbReference type="Proteomes" id="UP000092665"/>
    </source>
</evidence>
<gene>
    <name evidence="1" type="ORF">Phpb_02837</name>
</gene>
<accession>A0A1B8YGW6</accession>
<comment type="caution">
    <text evidence="1">The sequence shown here is derived from an EMBL/GenBank/DDBJ whole genome shotgun (WGS) entry which is preliminary data.</text>
</comment>
<evidence type="ECO:0000313" key="1">
    <source>
        <dbReference type="EMBL" id="OCA54393.1"/>
    </source>
</evidence>
<reference evidence="2" key="1">
    <citation type="submission" date="2015-11" db="EMBL/GenBank/DDBJ databases">
        <authorList>
            <person name="Tobias N.J."/>
            <person name="Mishra B."/>
            <person name="Gupta D.K."/>
            <person name="Thines M."/>
            <person name="Stinear T.P."/>
            <person name="Bode H.B."/>
        </authorList>
    </citation>
    <scope>NUCLEOTIDE SEQUENCE [LARGE SCALE GENOMIC DNA]</scope>
    <source>
        <strain evidence="2">PB45.5</strain>
    </source>
</reference>
<name>A0A1B8YGW6_9GAMM</name>
<proteinExistence type="predicted"/>
<dbReference type="EMBL" id="LOIC01000072">
    <property type="protein sequence ID" value="OCA54393.1"/>
    <property type="molecule type" value="Genomic_DNA"/>
</dbReference>
<dbReference type="Proteomes" id="UP000092665">
    <property type="component" value="Unassembled WGS sequence"/>
</dbReference>